<dbReference type="AlphaFoldDB" id="D7NN78"/>
<sequence>MERKKIMKWSNALIAAAGLLLATSATQAKQVMCVFDLVGKNGDVFTLMKDYQLAAKNWGADLELKVNSNESVIAEDFKAGKCDAVSITGMRGRQFNSFTGSLDAIGAIPDLNLAVKVMQGLANPNFAKYMTSGKYEVVGVIPVGDAFLMVNDRNINTVAKAAGKKIAVLDYDQAQKIMVQQIGAQAVAADVTNFGSKFNNGQVDIIGAPAAVFKPLELHKGLGTKGAIVNYPLLQVTGNIIIRPDKFPAGYGQKSRDWIKTQLPRANTIIGKMKADIPAKYWMQVPDGDKPGYQKLMRESRISLTKQGVYNKQMMKILWQFRCKNDPKNFECALQDENYK</sequence>
<proteinExistence type="predicted"/>
<evidence type="ECO:0000256" key="1">
    <source>
        <dbReference type="SAM" id="SignalP"/>
    </source>
</evidence>
<evidence type="ECO:0000313" key="2">
    <source>
        <dbReference type="EMBL" id="ADF42070.1"/>
    </source>
</evidence>
<protein>
    <submittedName>
        <fullName evidence="2">RND type efflux pump</fullName>
    </submittedName>
</protein>
<feature type="chain" id="PRO_5003104579" evidence="1">
    <location>
        <begin position="29"/>
        <end position="340"/>
    </location>
</feature>
<dbReference type="Gene3D" id="3.40.190.170">
    <property type="entry name" value="Bacterial extracellular solute-binding protein, family 7"/>
    <property type="match status" value="1"/>
</dbReference>
<reference evidence="2" key="1">
    <citation type="submission" date="2009-06" db="EMBL/GenBank/DDBJ databases">
        <authorList>
            <person name="Zheng X."/>
            <person name="Wu N."/>
        </authorList>
    </citation>
    <scope>NUCLEOTIDE SEQUENCE</scope>
    <source>
        <strain evidence="2">XMZ-26</strain>
    </source>
</reference>
<feature type="signal peptide" evidence="1">
    <location>
        <begin position="1"/>
        <end position="28"/>
    </location>
</feature>
<organism evidence="2">
    <name type="scientific">Acinetobacter sp. XMZ-26</name>
    <dbReference type="NCBI Taxonomy" id="752244"/>
    <lineage>
        <taxon>Bacteria</taxon>
        <taxon>Pseudomonadati</taxon>
        <taxon>Pseudomonadota</taxon>
        <taxon>Gammaproteobacteria</taxon>
        <taxon>Moraxellales</taxon>
        <taxon>Moraxellaceae</taxon>
        <taxon>Acinetobacter</taxon>
    </lineage>
</organism>
<dbReference type="InterPro" id="IPR038404">
    <property type="entry name" value="TRAP_DctP_sf"/>
</dbReference>
<keyword evidence="1" id="KW-0732">Signal</keyword>
<dbReference type="EMBL" id="GQ227700">
    <property type="protein sequence ID" value="ADF42070.1"/>
    <property type="molecule type" value="Genomic_DNA"/>
</dbReference>
<dbReference type="Pfam" id="PF19582">
    <property type="entry name" value="AdeT1_2"/>
    <property type="match status" value="1"/>
</dbReference>
<name>D7NN78_9GAMM</name>
<dbReference type="InterPro" id="IPR045758">
    <property type="entry name" value="AdeT1/2"/>
</dbReference>
<accession>D7NN78</accession>